<comment type="caution">
    <text evidence="2">The sequence shown here is derived from an EMBL/GenBank/DDBJ whole genome shotgun (WGS) entry which is preliminary data.</text>
</comment>
<organism evidence="2 3">
    <name type="scientific">Marinobacter zhanjiangensis</name>
    <dbReference type="NCBI Taxonomy" id="578215"/>
    <lineage>
        <taxon>Bacteria</taxon>
        <taxon>Pseudomonadati</taxon>
        <taxon>Pseudomonadota</taxon>
        <taxon>Gammaproteobacteria</taxon>
        <taxon>Pseudomonadales</taxon>
        <taxon>Marinobacteraceae</taxon>
        <taxon>Marinobacter</taxon>
    </lineage>
</organism>
<evidence type="ECO:0000313" key="3">
    <source>
        <dbReference type="Proteomes" id="UP000601597"/>
    </source>
</evidence>
<feature type="region of interest" description="Disordered" evidence="1">
    <location>
        <begin position="46"/>
        <end position="78"/>
    </location>
</feature>
<feature type="compositionally biased region" description="Polar residues" evidence="1">
    <location>
        <begin position="46"/>
        <end position="67"/>
    </location>
</feature>
<sequence>MFSVDSNVPSIVNLVCIQAIAHNIVFMQTDASKLGARHARTATLQYNRRQTDETTTNTGQPNDSSADLTWGYQAGTGP</sequence>
<keyword evidence="3" id="KW-1185">Reference proteome</keyword>
<proteinExistence type="predicted"/>
<protein>
    <submittedName>
        <fullName evidence="2">Uncharacterized protein</fullName>
    </submittedName>
</protein>
<dbReference type="Proteomes" id="UP000601597">
    <property type="component" value="Unassembled WGS sequence"/>
</dbReference>
<evidence type="ECO:0000256" key="1">
    <source>
        <dbReference type="SAM" id="MobiDB-lite"/>
    </source>
</evidence>
<name>A0ABQ3ASK5_9GAMM</name>
<dbReference type="EMBL" id="BMXV01000002">
    <property type="protein sequence ID" value="GGY64513.1"/>
    <property type="molecule type" value="Genomic_DNA"/>
</dbReference>
<accession>A0ABQ3ASK5</accession>
<evidence type="ECO:0000313" key="2">
    <source>
        <dbReference type="EMBL" id="GGY64513.1"/>
    </source>
</evidence>
<gene>
    <name evidence="2" type="ORF">GCM10007071_08980</name>
</gene>
<reference evidence="3" key="1">
    <citation type="journal article" date="2019" name="Int. J. Syst. Evol. Microbiol.">
        <title>The Global Catalogue of Microorganisms (GCM) 10K type strain sequencing project: providing services to taxonomists for standard genome sequencing and annotation.</title>
        <authorList>
            <consortium name="The Broad Institute Genomics Platform"/>
            <consortium name="The Broad Institute Genome Sequencing Center for Infectious Disease"/>
            <person name="Wu L."/>
            <person name="Ma J."/>
        </authorList>
    </citation>
    <scope>NUCLEOTIDE SEQUENCE [LARGE SCALE GENOMIC DNA]</scope>
    <source>
        <strain evidence="3">KCTC 22280</strain>
    </source>
</reference>